<feature type="chain" id="PRO_5024376445" description="Copper chaperone PCu(A)C" evidence="1">
    <location>
        <begin position="25"/>
        <end position="153"/>
    </location>
</feature>
<accession>A0A5S4ENA7</accession>
<dbReference type="Proteomes" id="UP000306324">
    <property type="component" value="Unassembled WGS sequence"/>
</dbReference>
<evidence type="ECO:0008006" key="4">
    <source>
        <dbReference type="Google" id="ProtNLM"/>
    </source>
</evidence>
<dbReference type="OrthoDB" id="9799434at2"/>
<feature type="signal peptide" evidence="1">
    <location>
        <begin position="1"/>
        <end position="24"/>
    </location>
</feature>
<keyword evidence="3" id="KW-1185">Reference proteome</keyword>
<dbReference type="EMBL" id="SWAD01000039">
    <property type="protein sequence ID" value="TMQ76856.1"/>
    <property type="molecule type" value="Genomic_DNA"/>
</dbReference>
<protein>
    <recommendedName>
        <fullName evidence="4">Copper chaperone PCu(A)C</fullName>
    </recommendedName>
</protein>
<sequence length="153" mass="15995">MQRTLISSLAMATALMFVGNGAFAHDDGALEKNSGPNGGQLRMAGSYHFQLVVAKDSKEAKDNPVTVYLTDHGDKKVPAAGATGTATILAAKSKITVPLTPAGDNKLTGIGKYASDPQMKVVVSVTFADMKTEQARFTPLLTTAADGHGDHKH</sequence>
<evidence type="ECO:0000313" key="2">
    <source>
        <dbReference type="EMBL" id="TMQ76856.1"/>
    </source>
</evidence>
<dbReference type="AlphaFoldDB" id="A0A5S4ENA7"/>
<gene>
    <name evidence="2" type="ORF">ACCUM_3896</name>
</gene>
<name>A0A5S4ENA7_9PROT</name>
<evidence type="ECO:0000256" key="1">
    <source>
        <dbReference type="SAM" id="SignalP"/>
    </source>
</evidence>
<keyword evidence="1" id="KW-0732">Signal</keyword>
<organism evidence="2 3">
    <name type="scientific">Candidatus Accumulibacter phosphatis</name>
    <dbReference type="NCBI Taxonomy" id="327160"/>
    <lineage>
        <taxon>Bacteria</taxon>
        <taxon>Pseudomonadati</taxon>
        <taxon>Pseudomonadota</taxon>
        <taxon>Betaproteobacteria</taxon>
        <taxon>Candidatus Accumulibacter</taxon>
    </lineage>
</organism>
<evidence type="ECO:0000313" key="3">
    <source>
        <dbReference type="Proteomes" id="UP000306324"/>
    </source>
</evidence>
<proteinExistence type="predicted"/>
<comment type="caution">
    <text evidence="2">The sequence shown here is derived from an EMBL/GenBank/DDBJ whole genome shotgun (WGS) entry which is preliminary data.</text>
</comment>
<reference evidence="2 3" key="1">
    <citation type="submission" date="2019-04" db="EMBL/GenBank/DDBJ databases">
        <title>A novel phosphate-accumulating bacterium identified in bioreactor for phosphate removal from wastewater.</title>
        <authorList>
            <person name="Kotlyarov R.Y."/>
            <person name="Beletsky A.V."/>
            <person name="Kallistova A.Y."/>
            <person name="Dorofeev A.G."/>
            <person name="Nikolaev Y.Y."/>
            <person name="Pimenov N.V."/>
            <person name="Ravin N.V."/>
            <person name="Mardanov A.V."/>
        </authorList>
    </citation>
    <scope>NUCLEOTIDE SEQUENCE [LARGE SCALE GENOMIC DNA]</scope>
    <source>
        <strain evidence="2 3">Bin19</strain>
    </source>
</reference>
<dbReference type="RefSeq" id="WP_138678088.1">
    <property type="nucleotide sequence ID" value="NZ_SWAD01000039.1"/>
</dbReference>